<feature type="region of interest" description="Disordered" evidence="1">
    <location>
        <begin position="82"/>
        <end position="118"/>
    </location>
</feature>
<reference evidence="3 4" key="1">
    <citation type="submission" date="2020-03" db="EMBL/GenBank/DDBJ databases">
        <title>WGS of actinomycetes isolated from Thailand.</title>
        <authorList>
            <person name="Thawai C."/>
        </authorList>
    </citation>
    <scope>NUCLEOTIDE SEQUENCE [LARGE SCALE GENOMIC DNA]</scope>
    <source>
        <strain evidence="3 4">FMUSA5-5</strain>
    </source>
</reference>
<name>A0ABX1AST3_9ACTN</name>
<sequence length="118" mass="12545">MPWEAIGALASLAALPLALVPILARRRRGKAHRVAAVALKELERDEPDASFPTAQAPVGRLPIRVLGREGGLDELRDAVRTRDPHVHVLAGQARTADDSGRQAPRPGPLTSGDRAQSA</sequence>
<feature type="transmembrane region" description="Helical" evidence="2">
    <location>
        <begin position="6"/>
        <end position="24"/>
    </location>
</feature>
<keyword evidence="2" id="KW-0472">Membrane</keyword>
<keyword evidence="4" id="KW-1185">Reference proteome</keyword>
<evidence type="ECO:0000256" key="2">
    <source>
        <dbReference type="SAM" id="Phobius"/>
    </source>
</evidence>
<keyword evidence="2" id="KW-0812">Transmembrane</keyword>
<evidence type="ECO:0000256" key="1">
    <source>
        <dbReference type="SAM" id="MobiDB-lite"/>
    </source>
</evidence>
<proteinExistence type="predicted"/>
<dbReference type="Proteomes" id="UP000696294">
    <property type="component" value="Unassembled WGS sequence"/>
</dbReference>
<comment type="caution">
    <text evidence="3">The sequence shown here is derived from an EMBL/GenBank/DDBJ whole genome shotgun (WGS) entry which is preliminary data.</text>
</comment>
<protein>
    <submittedName>
        <fullName evidence="3">Uncharacterized protein</fullName>
    </submittedName>
</protein>
<dbReference type="EMBL" id="JAATEP010000002">
    <property type="protein sequence ID" value="NJP88695.1"/>
    <property type="molecule type" value="Genomic_DNA"/>
</dbReference>
<evidence type="ECO:0000313" key="3">
    <source>
        <dbReference type="EMBL" id="NJP88695.1"/>
    </source>
</evidence>
<dbReference type="RefSeq" id="WP_168006967.1">
    <property type="nucleotide sequence ID" value="NZ_JAATEP010000002.1"/>
</dbReference>
<gene>
    <name evidence="3" type="ORF">HCN51_04345</name>
</gene>
<accession>A0ABX1AST3</accession>
<organism evidence="3 4">
    <name type="scientific">Nonomuraea composti</name>
    <dbReference type="NCBI Taxonomy" id="2720023"/>
    <lineage>
        <taxon>Bacteria</taxon>
        <taxon>Bacillati</taxon>
        <taxon>Actinomycetota</taxon>
        <taxon>Actinomycetes</taxon>
        <taxon>Streptosporangiales</taxon>
        <taxon>Streptosporangiaceae</taxon>
        <taxon>Nonomuraea</taxon>
    </lineage>
</organism>
<evidence type="ECO:0000313" key="4">
    <source>
        <dbReference type="Proteomes" id="UP000696294"/>
    </source>
</evidence>
<keyword evidence="2" id="KW-1133">Transmembrane helix</keyword>